<accession>A0A0W8I636</accession>
<sequence>MPRATAAPASVGSLFVQGRSANVEGRPAEGERVLRRALRLLREQRPSRVPGMESVVSGDAAASEAEVRLLLSLSTSLVQRHGADSALEAAGRALELAERLEPEVRVVLVAKCRLQLAMINGRTGRTGIALEHLERALASVDELGPADRFELLLSRGAVRVDGPDPSSAETDFAEAARIAREHDLPVQEFMARHNLAQTVALSGDLPRALRLYRDIERLGQGASRAVALHGRSRTLLDSGLVDEARDLLLRAATEAESTGQRLVAGEIQGDLAMAELVEGRHEEAAEVAARARRLLQHRAPGLRRRAELVLLDARRRRGGRLGDVARRGRALVEAFDADGDHVAADLARLVVAETEVDRGRTAEAVRLLRATADLTHVGSLSTRLRARGVLASAARDAEDAPTARRHLRAALADLTETLAGSSSLELRAATHLHAQDLARLDLAVAPDAPRETLLAVERWREAASRSPAVLPPADPELARRTTVLRHLRHQVREDLDRAHRMRGRLRELERSVAALSWSAPGEGGPRGMVTREDLARSLGRLAERDTSLVCLLESQDRLLAVAGTARRLRTVDLGPLAPALEEARVLAADLETGARACGGPMEQTLQRSLERSARALDERVLRPLRLEGRALVVPVPALASVPWGLLPSRRDQPTPVAPSVSGWARGGTEVTSPTVAALAGPELGRATDEVDRVAAVWPHGRAHHETTAADLATALGEHDLVHVAAHGRHRDDSPMFSSLWLADGPYFLADLERQPRRASHVVLSACDSGRSRHRGGSAALGLAAGLLWLGVESVVAAPCRIPDEVAADHLPRYHELLARGLPADEALSRAATSAHPLAGAFVAWGAPWSAAPAGP</sequence>
<organism evidence="2 3">
    <name type="scientific">Serinicoccus chungangensis</name>
    <dbReference type="NCBI Taxonomy" id="767452"/>
    <lineage>
        <taxon>Bacteria</taxon>
        <taxon>Bacillati</taxon>
        <taxon>Actinomycetota</taxon>
        <taxon>Actinomycetes</taxon>
        <taxon>Micrococcales</taxon>
        <taxon>Ornithinimicrobiaceae</taxon>
        <taxon>Serinicoccus</taxon>
    </lineage>
</organism>
<dbReference type="RefSeq" id="WP_058891727.1">
    <property type="nucleotide sequence ID" value="NZ_LQBL01000028.1"/>
</dbReference>
<protein>
    <recommendedName>
        <fullName evidence="1">CHAT domain-containing protein</fullName>
    </recommendedName>
</protein>
<dbReference type="Gene3D" id="1.25.40.10">
    <property type="entry name" value="Tetratricopeptide repeat domain"/>
    <property type="match status" value="2"/>
</dbReference>
<dbReference type="InterPro" id="IPR024983">
    <property type="entry name" value="CHAT_dom"/>
</dbReference>
<comment type="caution">
    <text evidence="2">The sequence shown here is derived from an EMBL/GenBank/DDBJ whole genome shotgun (WGS) entry which is preliminary data.</text>
</comment>
<reference evidence="2 3" key="1">
    <citation type="submission" date="2015-12" db="EMBL/GenBank/DDBJ databases">
        <title>Serinicoccus chungangenesis strain CD08_5 genome sequencing and assembly.</title>
        <authorList>
            <person name="Chander A.M."/>
            <person name="Kaur G."/>
            <person name="Nair G.R."/>
            <person name="Dhawan D.K."/>
            <person name="Kochhar R.K."/>
            <person name="Mayilraj S."/>
            <person name="Bhadada S.K."/>
        </authorList>
    </citation>
    <scope>NUCLEOTIDE SEQUENCE [LARGE SCALE GENOMIC DNA]</scope>
    <source>
        <strain evidence="2 3">CD08_5</strain>
    </source>
</reference>
<dbReference type="STRING" id="767452.AVL62_02850"/>
<dbReference type="Proteomes" id="UP000054837">
    <property type="component" value="Unassembled WGS sequence"/>
</dbReference>
<dbReference type="EMBL" id="LQBL01000028">
    <property type="protein sequence ID" value="KUG53720.1"/>
    <property type="molecule type" value="Genomic_DNA"/>
</dbReference>
<evidence type="ECO:0000313" key="3">
    <source>
        <dbReference type="Proteomes" id="UP000054837"/>
    </source>
</evidence>
<dbReference type="SUPFAM" id="SSF48452">
    <property type="entry name" value="TPR-like"/>
    <property type="match status" value="2"/>
</dbReference>
<feature type="domain" description="CHAT" evidence="1">
    <location>
        <begin position="611"/>
        <end position="833"/>
    </location>
</feature>
<evidence type="ECO:0000259" key="1">
    <source>
        <dbReference type="Pfam" id="PF12770"/>
    </source>
</evidence>
<dbReference type="AlphaFoldDB" id="A0A0W8I636"/>
<proteinExistence type="predicted"/>
<dbReference type="InterPro" id="IPR011990">
    <property type="entry name" value="TPR-like_helical_dom_sf"/>
</dbReference>
<name>A0A0W8I636_9MICO</name>
<dbReference type="OrthoDB" id="9761935at2"/>
<keyword evidence="3" id="KW-1185">Reference proteome</keyword>
<dbReference type="Pfam" id="PF12770">
    <property type="entry name" value="CHAT"/>
    <property type="match status" value="1"/>
</dbReference>
<gene>
    <name evidence="2" type="ORF">AVL62_02850</name>
</gene>
<evidence type="ECO:0000313" key="2">
    <source>
        <dbReference type="EMBL" id="KUG53720.1"/>
    </source>
</evidence>